<comment type="caution">
    <text evidence="3">The sequence shown here is derived from an EMBL/GenBank/DDBJ whole genome shotgun (WGS) entry which is preliminary data.</text>
</comment>
<reference evidence="3 4" key="1">
    <citation type="journal article" date="2021" name="Elife">
        <title>Chloroplast acquisition without the gene transfer in kleptoplastic sea slugs, Plakobranchus ocellatus.</title>
        <authorList>
            <person name="Maeda T."/>
            <person name="Takahashi S."/>
            <person name="Yoshida T."/>
            <person name="Shimamura S."/>
            <person name="Takaki Y."/>
            <person name="Nagai Y."/>
            <person name="Toyoda A."/>
            <person name="Suzuki Y."/>
            <person name="Arimoto A."/>
            <person name="Ishii H."/>
            <person name="Satoh N."/>
            <person name="Nishiyama T."/>
            <person name="Hasebe M."/>
            <person name="Maruyama T."/>
            <person name="Minagawa J."/>
            <person name="Obokata J."/>
            <person name="Shigenobu S."/>
        </authorList>
    </citation>
    <scope>NUCLEOTIDE SEQUENCE [LARGE SCALE GENOMIC DNA]</scope>
</reference>
<accession>A0AAV4EBP7</accession>
<dbReference type="EMBL" id="BMAT01007124">
    <property type="protein sequence ID" value="GFR58096.1"/>
    <property type="molecule type" value="Genomic_DNA"/>
</dbReference>
<dbReference type="InterPro" id="IPR036397">
    <property type="entry name" value="RNaseH_sf"/>
</dbReference>
<feature type="compositionally biased region" description="Basic and acidic residues" evidence="1">
    <location>
        <begin position="336"/>
        <end position="345"/>
    </location>
</feature>
<organism evidence="3 4">
    <name type="scientific">Elysia marginata</name>
    <dbReference type="NCBI Taxonomy" id="1093978"/>
    <lineage>
        <taxon>Eukaryota</taxon>
        <taxon>Metazoa</taxon>
        <taxon>Spiralia</taxon>
        <taxon>Lophotrochozoa</taxon>
        <taxon>Mollusca</taxon>
        <taxon>Gastropoda</taxon>
        <taxon>Heterobranchia</taxon>
        <taxon>Euthyneura</taxon>
        <taxon>Panpulmonata</taxon>
        <taxon>Sacoglossa</taxon>
        <taxon>Placobranchoidea</taxon>
        <taxon>Plakobranchidae</taxon>
        <taxon>Elysia</taxon>
    </lineage>
</organism>
<feature type="domain" description="DDE-1" evidence="2">
    <location>
        <begin position="99"/>
        <end position="254"/>
    </location>
</feature>
<proteinExistence type="predicted"/>
<dbReference type="Pfam" id="PF03184">
    <property type="entry name" value="DDE_1"/>
    <property type="match status" value="1"/>
</dbReference>
<feature type="compositionally biased region" description="Low complexity" evidence="1">
    <location>
        <begin position="301"/>
        <end position="315"/>
    </location>
</feature>
<dbReference type="AlphaFoldDB" id="A0AAV4EBP7"/>
<dbReference type="InterPro" id="IPR050863">
    <property type="entry name" value="CenT-Element_Derived"/>
</dbReference>
<dbReference type="Proteomes" id="UP000762676">
    <property type="component" value="Unassembled WGS sequence"/>
</dbReference>
<name>A0AAV4EBP7_9GAST</name>
<dbReference type="PANTHER" id="PTHR19303:SF74">
    <property type="entry name" value="POGO TRANSPOSABLE ELEMENT WITH KRAB DOMAIN"/>
    <property type="match status" value="1"/>
</dbReference>
<dbReference type="GO" id="GO:0003677">
    <property type="term" value="F:DNA binding"/>
    <property type="evidence" value="ECO:0007669"/>
    <property type="project" value="TreeGrafter"/>
</dbReference>
<dbReference type="GO" id="GO:0005634">
    <property type="term" value="C:nucleus"/>
    <property type="evidence" value="ECO:0007669"/>
    <property type="project" value="TreeGrafter"/>
</dbReference>
<protein>
    <submittedName>
        <fullName evidence="3">Tigger transposable element-derived protein</fullName>
    </submittedName>
</protein>
<evidence type="ECO:0000313" key="4">
    <source>
        <dbReference type="Proteomes" id="UP000762676"/>
    </source>
</evidence>
<gene>
    <name evidence="3" type="ORF">ElyMa_003473100</name>
</gene>
<evidence type="ECO:0000313" key="3">
    <source>
        <dbReference type="EMBL" id="GFR58096.1"/>
    </source>
</evidence>
<evidence type="ECO:0000259" key="2">
    <source>
        <dbReference type="Pfam" id="PF03184"/>
    </source>
</evidence>
<dbReference type="PANTHER" id="PTHR19303">
    <property type="entry name" value="TRANSPOSON"/>
    <property type="match status" value="1"/>
</dbReference>
<sequence length="345" mass="38037">MGGQQGSWRGLANVFPKSFGDRLSLRQPEATSLDRMQALNPTNVGDFFRNLETVMKKGFTPDRIWNANETGCSTAQTPQKQLAKKGEKRVGSMVSQEKKVAVTLCAAVSATGNSIPPFLVFPRVNLQDHWKTTAPPGTECQSHTKASGWMTNDNFKGFIKYFVKNARPTQEYPVLFILDNHASHSSAEVIDLAKEQNISLLSFPSDCSHEMQRLDKIVYGPFQKFYDQAVDLWVKSPENVGKQMSIHSVHKMVSHAFPKAYIMGNITSGFRSTGIYPMDPNIFTEDKFAPTFSTDRPIPSPSSSASCSTNTSQSQPPVITPSKTSATAPQALVSPKEIRPLTKAT</sequence>
<keyword evidence="4" id="KW-1185">Reference proteome</keyword>
<dbReference type="InterPro" id="IPR004875">
    <property type="entry name" value="DDE_SF_endonuclease_dom"/>
</dbReference>
<evidence type="ECO:0000256" key="1">
    <source>
        <dbReference type="SAM" id="MobiDB-lite"/>
    </source>
</evidence>
<dbReference type="Gene3D" id="3.30.420.10">
    <property type="entry name" value="Ribonuclease H-like superfamily/Ribonuclease H"/>
    <property type="match status" value="1"/>
</dbReference>
<feature type="region of interest" description="Disordered" evidence="1">
    <location>
        <begin position="289"/>
        <end position="345"/>
    </location>
</feature>